<dbReference type="EMBL" id="KV419448">
    <property type="protein sequence ID" value="KZS87505.1"/>
    <property type="molecule type" value="Genomic_DNA"/>
</dbReference>
<dbReference type="AlphaFoldDB" id="A0A164NA73"/>
<protein>
    <submittedName>
        <fullName evidence="1">Uncharacterized protein</fullName>
    </submittedName>
</protein>
<gene>
    <name evidence="1" type="ORF">SISNIDRAFT_460800</name>
</gene>
<accession>A0A164NA73</accession>
<keyword evidence="2" id="KW-1185">Reference proteome</keyword>
<sequence>MKVLDRFSRLRALLLKLHSYTPSLTFVSGITKVCKATCLCSAMLHVTGLAEGEEERFELRRDPQGWQVMNSERIDAIDWEEHWRSIAMKEAQLGID</sequence>
<reference evidence="1 2" key="1">
    <citation type="journal article" date="2016" name="Mol. Biol. Evol.">
        <title>Comparative Genomics of Early-Diverging Mushroom-Forming Fungi Provides Insights into the Origins of Lignocellulose Decay Capabilities.</title>
        <authorList>
            <person name="Nagy L.G."/>
            <person name="Riley R."/>
            <person name="Tritt A."/>
            <person name="Adam C."/>
            <person name="Daum C."/>
            <person name="Floudas D."/>
            <person name="Sun H."/>
            <person name="Yadav J.S."/>
            <person name="Pangilinan J."/>
            <person name="Larsson K.H."/>
            <person name="Matsuura K."/>
            <person name="Barry K."/>
            <person name="Labutti K."/>
            <person name="Kuo R."/>
            <person name="Ohm R.A."/>
            <person name="Bhattacharya S.S."/>
            <person name="Shirouzu T."/>
            <person name="Yoshinaga Y."/>
            <person name="Martin F.M."/>
            <person name="Grigoriev I.V."/>
            <person name="Hibbett D.S."/>
        </authorList>
    </citation>
    <scope>NUCLEOTIDE SEQUENCE [LARGE SCALE GENOMIC DNA]</scope>
    <source>
        <strain evidence="1 2">HHB9708</strain>
    </source>
</reference>
<evidence type="ECO:0000313" key="2">
    <source>
        <dbReference type="Proteomes" id="UP000076722"/>
    </source>
</evidence>
<proteinExistence type="predicted"/>
<evidence type="ECO:0000313" key="1">
    <source>
        <dbReference type="EMBL" id="KZS87505.1"/>
    </source>
</evidence>
<dbReference type="Proteomes" id="UP000076722">
    <property type="component" value="Unassembled WGS sequence"/>
</dbReference>
<name>A0A164NA73_9AGAM</name>
<organism evidence="1 2">
    <name type="scientific">Sistotremastrum niveocremeum HHB9708</name>
    <dbReference type="NCBI Taxonomy" id="1314777"/>
    <lineage>
        <taxon>Eukaryota</taxon>
        <taxon>Fungi</taxon>
        <taxon>Dikarya</taxon>
        <taxon>Basidiomycota</taxon>
        <taxon>Agaricomycotina</taxon>
        <taxon>Agaricomycetes</taxon>
        <taxon>Sistotremastrales</taxon>
        <taxon>Sistotremastraceae</taxon>
        <taxon>Sertulicium</taxon>
        <taxon>Sertulicium niveocremeum</taxon>
    </lineage>
</organism>